<accession>A0A699GXZ0</accession>
<comment type="caution">
    <text evidence="2">The sequence shown here is derived from an EMBL/GenBank/DDBJ whole genome shotgun (WGS) entry which is preliminary data.</text>
</comment>
<feature type="compositionally biased region" description="Basic and acidic residues" evidence="1">
    <location>
        <begin position="226"/>
        <end position="252"/>
    </location>
</feature>
<proteinExistence type="predicted"/>
<protein>
    <submittedName>
        <fullName evidence="2">Uncharacterized protein</fullName>
    </submittedName>
</protein>
<dbReference type="EMBL" id="BKCJ010072885">
    <property type="protein sequence ID" value="GEW76484.1"/>
    <property type="molecule type" value="Genomic_DNA"/>
</dbReference>
<feature type="region of interest" description="Disordered" evidence="1">
    <location>
        <begin position="226"/>
        <end position="274"/>
    </location>
</feature>
<evidence type="ECO:0000256" key="1">
    <source>
        <dbReference type="SAM" id="MobiDB-lite"/>
    </source>
</evidence>
<evidence type="ECO:0000313" key="2">
    <source>
        <dbReference type="EMBL" id="GEW76484.1"/>
    </source>
</evidence>
<feature type="region of interest" description="Disordered" evidence="1">
    <location>
        <begin position="72"/>
        <end position="120"/>
    </location>
</feature>
<feature type="non-terminal residue" evidence="2">
    <location>
        <position position="1"/>
    </location>
</feature>
<dbReference type="AlphaFoldDB" id="A0A699GXZ0"/>
<name>A0A699GXZ0_TANCI</name>
<gene>
    <name evidence="2" type="ORF">Tci_248460</name>
</gene>
<feature type="compositionally biased region" description="Basic residues" evidence="1">
    <location>
        <begin position="89"/>
        <end position="98"/>
    </location>
</feature>
<sequence length="711" mass="81650">QFWNTLGKDSKTSVYSFQLDELLFNLNVDPLRKALGITPKDFAHPFVPPPADYCKKYLEMAARKPRQLITVIDEEGGKKKKSPEEGKSKQPKHVKRKPPSLLLQGKSAKERGKGKGKGIVSDKKVAQSLLDLQKPKKKSITDQYVFQRRTLATHDASTRPSTQPQDDTSANAVYHTLSLADSTNNAENVAAIEQSKSKADTEILNAEEVQGEEVLHTVALAKRNIEFDEGQDRSDPGKTLESRPLPERKFIEEDQAGSNPGQGHMAQVGPNPEPMHEDFIAIVYPAVHESLKLTTEEQLHIEKPLSSSKTLSSMKNLEDWVYKLENHDLYLKIDKQVNKVIKEVIHNALQALLCERFKDLSEFQMMEILHDRMFESGSYKSHPDHKTLYEALEVSMQRENNDELHEALTTSRKRRRDDQDPPPPPPMDLTEARRKSRILMLLLQNSLKSRKSKDTGVVHLPKIKTRPDWLKPLLEEEASETPESDWVTPPNDLPETENNWADALAKTYKDLEENKLLRKIRDMGSFIKWYCKQIGKKKLIKADFEDQAYKIVDLMNREGNQVVHDVSKPLPLGGPPDFGLKELVLSLWNESKTAYCISSAYSISYWWSKRKEFYITRHNAPSERNAVRSHMRILSVVSLKTFFIYGYTFLKEIILRRANYKEYKISEADFKNLYSNDFEDMYLLHLQVKLNQLSGVNKVHLSTTVNLWTRT</sequence>
<organism evidence="2">
    <name type="scientific">Tanacetum cinerariifolium</name>
    <name type="common">Dalmatian daisy</name>
    <name type="synonym">Chrysanthemum cinerariifolium</name>
    <dbReference type="NCBI Taxonomy" id="118510"/>
    <lineage>
        <taxon>Eukaryota</taxon>
        <taxon>Viridiplantae</taxon>
        <taxon>Streptophyta</taxon>
        <taxon>Embryophyta</taxon>
        <taxon>Tracheophyta</taxon>
        <taxon>Spermatophyta</taxon>
        <taxon>Magnoliopsida</taxon>
        <taxon>eudicotyledons</taxon>
        <taxon>Gunneridae</taxon>
        <taxon>Pentapetalae</taxon>
        <taxon>asterids</taxon>
        <taxon>campanulids</taxon>
        <taxon>Asterales</taxon>
        <taxon>Asteraceae</taxon>
        <taxon>Asteroideae</taxon>
        <taxon>Anthemideae</taxon>
        <taxon>Anthemidinae</taxon>
        <taxon>Tanacetum</taxon>
    </lineage>
</organism>
<feature type="region of interest" description="Disordered" evidence="1">
    <location>
        <begin position="399"/>
        <end position="432"/>
    </location>
</feature>
<reference evidence="2" key="1">
    <citation type="journal article" date="2019" name="Sci. Rep.">
        <title>Draft genome of Tanacetum cinerariifolium, the natural source of mosquito coil.</title>
        <authorList>
            <person name="Yamashiro T."/>
            <person name="Shiraishi A."/>
            <person name="Satake H."/>
            <person name="Nakayama K."/>
        </authorList>
    </citation>
    <scope>NUCLEOTIDE SEQUENCE</scope>
</reference>